<feature type="compositionally biased region" description="Polar residues" evidence="1">
    <location>
        <begin position="79"/>
        <end position="92"/>
    </location>
</feature>
<feature type="region of interest" description="Disordered" evidence="1">
    <location>
        <begin position="72"/>
        <end position="92"/>
    </location>
</feature>
<proteinExistence type="predicted"/>
<dbReference type="Proteomes" id="UP000505325">
    <property type="component" value="Chromosome"/>
</dbReference>
<name>A0A6M8U610_9GAMM</name>
<keyword evidence="2" id="KW-0732">Signal</keyword>
<dbReference type="KEGG" id="pmak:PMPD1_1131"/>
<sequence>MKSLPFIWRFMPCLLLAATAGFASMSQAETVTISLSQEQDGGDMGRACIYVYQGKAEFRVVKPQEKCQPEITIDKSTPDNKQTINSAASTAL</sequence>
<protein>
    <recommendedName>
        <fullName evidence="5">DUF1496 domain-containing protein</fullName>
    </recommendedName>
</protein>
<feature type="chain" id="PRO_5026761406" description="DUF1496 domain-containing protein" evidence="2">
    <location>
        <begin position="29"/>
        <end position="92"/>
    </location>
</feature>
<evidence type="ECO:0000256" key="2">
    <source>
        <dbReference type="SAM" id="SignalP"/>
    </source>
</evidence>
<gene>
    <name evidence="3" type="ORF">PMPD1_1131</name>
</gene>
<dbReference type="EMBL" id="CP054212">
    <property type="protein sequence ID" value="QKJ86096.1"/>
    <property type="molecule type" value="Genomic_DNA"/>
</dbReference>
<organism evidence="3 4">
    <name type="scientific">Paramixta manurensis</name>
    <dbReference type="NCBI Taxonomy" id="2740817"/>
    <lineage>
        <taxon>Bacteria</taxon>
        <taxon>Pseudomonadati</taxon>
        <taxon>Pseudomonadota</taxon>
        <taxon>Gammaproteobacteria</taxon>
        <taxon>Enterobacterales</taxon>
        <taxon>Erwiniaceae</taxon>
        <taxon>Paramixta</taxon>
    </lineage>
</organism>
<accession>A0A6M8U610</accession>
<evidence type="ECO:0000313" key="4">
    <source>
        <dbReference type="Proteomes" id="UP000505325"/>
    </source>
</evidence>
<dbReference type="RefSeq" id="WP_173633134.1">
    <property type="nucleotide sequence ID" value="NZ_CP054212.1"/>
</dbReference>
<feature type="signal peptide" evidence="2">
    <location>
        <begin position="1"/>
        <end position="28"/>
    </location>
</feature>
<keyword evidence="4" id="KW-1185">Reference proteome</keyword>
<evidence type="ECO:0000313" key="3">
    <source>
        <dbReference type="EMBL" id="QKJ86096.1"/>
    </source>
</evidence>
<evidence type="ECO:0000256" key="1">
    <source>
        <dbReference type="SAM" id="MobiDB-lite"/>
    </source>
</evidence>
<reference evidence="3 4" key="1">
    <citation type="submission" date="2020-06" db="EMBL/GenBank/DDBJ databases">
        <title>Genome sequence of Paramixta manurensis strain PD-1.</title>
        <authorList>
            <person name="Lee C.W."/>
            <person name="Kim J."/>
        </authorList>
    </citation>
    <scope>NUCLEOTIDE SEQUENCE [LARGE SCALE GENOMIC DNA]</scope>
    <source>
        <strain evidence="3 4">PD-1</strain>
    </source>
</reference>
<dbReference type="AlphaFoldDB" id="A0A6M8U610"/>
<evidence type="ECO:0008006" key="5">
    <source>
        <dbReference type="Google" id="ProtNLM"/>
    </source>
</evidence>